<proteinExistence type="predicted"/>
<reference evidence="1 2" key="1">
    <citation type="submission" date="2016-10" db="EMBL/GenBank/DDBJ databases">
        <authorList>
            <person name="de Groot N.N."/>
        </authorList>
    </citation>
    <scope>NUCLEOTIDE SEQUENCE [LARGE SCALE GENOMIC DNA]</scope>
    <source>
        <strain evidence="1 2">DSM 23581</strain>
    </source>
</reference>
<dbReference type="EMBL" id="FNQF01000025">
    <property type="protein sequence ID" value="SEA79247.1"/>
    <property type="molecule type" value="Genomic_DNA"/>
</dbReference>
<sequence length="145" mass="17056">MISCVNQQTASDIDVYVKKINNRTDLIDSKNKFKTKIENGKLAEFTINTRTDKKGDILRINAKIDFLNKKSDDYTFYFENDTLNFAHIIKFMETDENLDTITNSEFYFFQENLIKQIDEKEKSMEAKTVQQLSEFYLVFGKETAE</sequence>
<dbReference type="Proteomes" id="UP000198820">
    <property type="component" value="Unassembled WGS sequence"/>
</dbReference>
<organism evidence="1 2">
    <name type="scientific">Psychroflexus halocasei</name>
    <dbReference type="NCBI Taxonomy" id="908615"/>
    <lineage>
        <taxon>Bacteria</taxon>
        <taxon>Pseudomonadati</taxon>
        <taxon>Bacteroidota</taxon>
        <taxon>Flavobacteriia</taxon>
        <taxon>Flavobacteriales</taxon>
        <taxon>Flavobacteriaceae</taxon>
        <taxon>Psychroflexus</taxon>
    </lineage>
</organism>
<name>A0A1H4E361_9FLAO</name>
<protein>
    <submittedName>
        <fullName evidence="1">Uncharacterized protein</fullName>
    </submittedName>
</protein>
<accession>A0A1H4E361</accession>
<gene>
    <name evidence="1" type="ORF">SAMN05421540_1252</name>
</gene>
<evidence type="ECO:0000313" key="2">
    <source>
        <dbReference type="Proteomes" id="UP000198820"/>
    </source>
</evidence>
<dbReference type="AlphaFoldDB" id="A0A1H4E361"/>
<keyword evidence="2" id="KW-1185">Reference proteome</keyword>
<evidence type="ECO:0000313" key="1">
    <source>
        <dbReference type="EMBL" id="SEA79247.1"/>
    </source>
</evidence>